<evidence type="ECO:0000256" key="7">
    <source>
        <dbReference type="ARBA" id="ARBA00023209"/>
    </source>
</evidence>
<dbReference type="EMBL" id="VIUW01000002">
    <property type="protein sequence ID" value="TWD15650.1"/>
    <property type="molecule type" value="Genomic_DNA"/>
</dbReference>
<comment type="similarity">
    <text evidence="2">Belongs to the diacylglycerol/lipid kinase family.</text>
</comment>
<keyword evidence="5 10" id="KW-0418">Kinase</keyword>
<protein>
    <submittedName>
        <fullName evidence="10">YegS/Rv2252/BmrU family lipid kinase</fullName>
    </submittedName>
</protein>
<evidence type="ECO:0000256" key="2">
    <source>
        <dbReference type="ARBA" id="ARBA00005983"/>
    </source>
</evidence>
<evidence type="ECO:0000313" key="11">
    <source>
        <dbReference type="Proteomes" id="UP000315628"/>
    </source>
</evidence>
<evidence type="ECO:0000256" key="6">
    <source>
        <dbReference type="ARBA" id="ARBA00022840"/>
    </source>
</evidence>
<dbReference type="GO" id="GO:0008654">
    <property type="term" value="P:phospholipid biosynthetic process"/>
    <property type="evidence" value="ECO:0007669"/>
    <property type="project" value="UniProtKB-KW"/>
</dbReference>
<dbReference type="InterPro" id="IPR001206">
    <property type="entry name" value="Diacylglycerol_kinase_cat_dom"/>
</dbReference>
<dbReference type="AlphaFoldDB" id="A0A560WDQ1"/>
<organism evidence="10 11">
    <name type="scientific">Marihabitans asiaticum</name>
    <dbReference type="NCBI Taxonomy" id="415218"/>
    <lineage>
        <taxon>Bacteria</taxon>
        <taxon>Bacillati</taxon>
        <taxon>Actinomycetota</taxon>
        <taxon>Actinomycetes</taxon>
        <taxon>Micrococcales</taxon>
        <taxon>Intrasporangiaceae</taxon>
        <taxon>Marihabitans</taxon>
    </lineage>
</organism>
<dbReference type="InterPro" id="IPR016064">
    <property type="entry name" value="NAD/diacylglycerol_kinase_sf"/>
</dbReference>
<keyword evidence="11" id="KW-1185">Reference proteome</keyword>
<comment type="cofactor">
    <cofactor evidence="1">
        <name>Mg(2+)</name>
        <dbReference type="ChEBI" id="CHEBI:18420"/>
    </cofactor>
</comment>
<keyword evidence="7" id="KW-0443">Lipid metabolism</keyword>
<dbReference type="InterPro" id="IPR050187">
    <property type="entry name" value="Lipid_Phosphate_FormReg"/>
</dbReference>
<keyword evidence="6" id="KW-0067">ATP-binding</keyword>
<dbReference type="Pfam" id="PF00781">
    <property type="entry name" value="DAGK_cat"/>
    <property type="match status" value="1"/>
</dbReference>
<dbReference type="Pfam" id="PF19279">
    <property type="entry name" value="YegS_C"/>
    <property type="match status" value="1"/>
</dbReference>
<feature type="domain" description="DAGKc" evidence="9">
    <location>
        <begin position="21"/>
        <end position="153"/>
    </location>
</feature>
<dbReference type="Proteomes" id="UP000315628">
    <property type="component" value="Unassembled WGS sequence"/>
</dbReference>
<evidence type="ECO:0000256" key="1">
    <source>
        <dbReference type="ARBA" id="ARBA00001946"/>
    </source>
</evidence>
<dbReference type="PANTHER" id="PTHR12358:SF54">
    <property type="entry name" value="SPHINGOSINE KINASE RELATED PROTEIN"/>
    <property type="match status" value="1"/>
</dbReference>
<reference evidence="10 11" key="1">
    <citation type="submission" date="2019-06" db="EMBL/GenBank/DDBJ databases">
        <title>Sequencing the genomes of 1000 actinobacteria strains.</title>
        <authorList>
            <person name="Klenk H.-P."/>
        </authorList>
    </citation>
    <scope>NUCLEOTIDE SEQUENCE [LARGE SCALE GENOMIC DNA]</scope>
    <source>
        <strain evidence="10 11">DSM 18935</strain>
    </source>
</reference>
<dbReference type="PROSITE" id="PS50146">
    <property type="entry name" value="DAGK"/>
    <property type="match status" value="1"/>
</dbReference>
<dbReference type="PANTHER" id="PTHR12358">
    <property type="entry name" value="SPHINGOSINE KINASE"/>
    <property type="match status" value="1"/>
</dbReference>
<accession>A0A560WDQ1</accession>
<dbReference type="GO" id="GO:0016301">
    <property type="term" value="F:kinase activity"/>
    <property type="evidence" value="ECO:0007669"/>
    <property type="project" value="UniProtKB-KW"/>
</dbReference>
<dbReference type="GO" id="GO:0005524">
    <property type="term" value="F:ATP binding"/>
    <property type="evidence" value="ECO:0007669"/>
    <property type="project" value="UniProtKB-KW"/>
</dbReference>
<dbReference type="Gene3D" id="3.40.50.10330">
    <property type="entry name" value="Probable inorganic polyphosphate/atp-NAD kinase, domain 1"/>
    <property type="match status" value="1"/>
</dbReference>
<dbReference type="SMART" id="SM00046">
    <property type="entry name" value="DAGKc"/>
    <property type="match status" value="1"/>
</dbReference>
<keyword evidence="3" id="KW-0808">Transferase</keyword>
<keyword evidence="7" id="KW-0594">Phospholipid biosynthesis</keyword>
<evidence type="ECO:0000256" key="3">
    <source>
        <dbReference type="ARBA" id="ARBA00022679"/>
    </source>
</evidence>
<evidence type="ECO:0000313" key="10">
    <source>
        <dbReference type="EMBL" id="TWD15650.1"/>
    </source>
</evidence>
<keyword evidence="7" id="KW-0444">Lipid biosynthesis</keyword>
<dbReference type="SUPFAM" id="SSF111331">
    <property type="entry name" value="NAD kinase/diacylglycerol kinase-like"/>
    <property type="match status" value="1"/>
</dbReference>
<evidence type="ECO:0000256" key="4">
    <source>
        <dbReference type="ARBA" id="ARBA00022741"/>
    </source>
</evidence>
<keyword evidence="4" id="KW-0547">Nucleotide-binding</keyword>
<name>A0A560WDQ1_9MICO</name>
<dbReference type="InterPro" id="IPR045540">
    <property type="entry name" value="YegS/DAGK_C"/>
</dbReference>
<comment type="caution">
    <text evidence="10">The sequence shown here is derived from an EMBL/GenBank/DDBJ whole genome shotgun (WGS) entry which is preliminary data.</text>
</comment>
<dbReference type="InterPro" id="IPR017438">
    <property type="entry name" value="ATP-NAD_kinase_N"/>
</dbReference>
<evidence type="ECO:0000259" key="9">
    <source>
        <dbReference type="PROSITE" id="PS50146"/>
    </source>
</evidence>
<dbReference type="Gene3D" id="2.60.200.40">
    <property type="match status" value="1"/>
</dbReference>
<evidence type="ECO:0000256" key="5">
    <source>
        <dbReference type="ARBA" id="ARBA00022777"/>
    </source>
</evidence>
<evidence type="ECO:0000256" key="8">
    <source>
        <dbReference type="ARBA" id="ARBA00023264"/>
    </source>
</evidence>
<proteinExistence type="inferred from homology"/>
<gene>
    <name evidence="10" type="ORF">FB557_1170</name>
</gene>
<keyword evidence="8" id="KW-1208">Phospholipid metabolism</keyword>
<sequence length="340" mass="36020">MTEGSFTETGGPSGGVYAAPMSEREFLMIVNEEAGTSDEQRVEQVRRLLAAQADVKVARTGSIDELQHALDNRGSAEVVVCGGDGSLHAVVTALCLVYELDEDDLPALGLIPLGTGNDFARAAGIPEDPEEAARIVLEGPLQPIDIIRDADDFIVVNAVHVGTGDRAGREAKPWKDRLGTIGLGPLGYVIGSVIAGFRKDGWKLVVEVDGEVVADGSTRLMQVAMANGTSIGGGAALAPEAEPGDGRADVVIAESRTRLERVQYALHLKSGDLDRLNGVRRMTGAHVRLRSATGSSFGVNADGELLDPVTEAEWTLQRAAYRLHLPEEADSQPRASEPVR</sequence>